<keyword evidence="2" id="KW-1185">Reference proteome</keyword>
<dbReference type="Proteomes" id="UP000077755">
    <property type="component" value="Chromosome 3"/>
</dbReference>
<accession>A0A169W9N8</accession>
<sequence>MEQLFGVFVAQGVHRFTSVQIEKELVYIPSTPLSANLGDASFSRDDEMIENDILNNQSDMEWKDVWDDNTSNPSPISNEYDVTRSRSKRVCDNSYASEGSKKYCRPESSKKKGAGMLLDKLDTMVKVVMERSLKDMELMNLEARNLANSSTSLADSLAKLISLLDLVLGSPEFCFACTLIEDPQKRIILDGMLDDYLRIQWLKYL</sequence>
<reference evidence="1" key="1">
    <citation type="journal article" date="2016" name="Nat. Genet.">
        <title>A high-quality carrot genome assembly provides new insights into carotenoid accumulation and asterid genome evolution.</title>
        <authorList>
            <person name="Iorizzo M."/>
            <person name="Ellison S."/>
            <person name="Senalik D."/>
            <person name="Zeng P."/>
            <person name="Satapoomin P."/>
            <person name="Huang J."/>
            <person name="Bowman M."/>
            <person name="Iovene M."/>
            <person name="Sanseverino W."/>
            <person name="Cavagnaro P."/>
            <person name="Yildiz M."/>
            <person name="Macko-Podgorni A."/>
            <person name="Moranska E."/>
            <person name="Grzebelus E."/>
            <person name="Grzebelus D."/>
            <person name="Ashrafi H."/>
            <person name="Zheng Z."/>
            <person name="Cheng S."/>
            <person name="Spooner D."/>
            <person name="Van Deynze A."/>
            <person name="Simon P."/>
        </authorList>
    </citation>
    <scope>NUCLEOTIDE SEQUENCE</scope>
    <source>
        <tissue evidence="1">Leaf</tissue>
    </source>
</reference>
<dbReference type="EMBL" id="CP093345">
    <property type="protein sequence ID" value="WOG92775.1"/>
    <property type="molecule type" value="Genomic_DNA"/>
</dbReference>
<gene>
    <name evidence="1" type="ORF">DCAR_0312051</name>
</gene>
<dbReference type="AlphaFoldDB" id="A0A169W9N8"/>
<evidence type="ECO:0000313" key="2">
    <source>
        <dbReference type="Proteomes" id="UP000077755"/>
    </source>
</evidence>
<dbReference type="OMA" id="EVWNDST"/>
<name>A0A169W9N8_DAUCS</name>
<protein>
    <submittedName>
        <fullName evidence="1">Uncharacterized protein</fullName>
    </submittedName>
</protein>
<reference evidence="1" key="2">
    <citation type="submission" date="2022-03" db="EMBL/GenBank/DDBJ databases">
        <title>Draft title - Genomic analysis of global carrot germplasm unveils the trajectory of domestication and the origin of high carotenoid orange carrot.</title>
        <authorList>
            <person name="Iorizzo M."/>
            <person name="Ellison S."/>
            <person name="Senalik D."/>
            <person name="Macko-Podgorni A."/>
            <person name="Grzebelus D."/>
            <person name="Bostan H."/>
            <person name="Rolling W."/>
            <person name="Curaba J."/>
            <person name="Simon P."/>
        </authorList>
    </citation>
    <scope>NUCLEOTIDE SEQUENCE</scope>
    <source>
        <tissue evidence="1">Leaf</tissue>
    </source>
</reference>
<organism evidence="1 2">
    <name type="scientific">Daucus carota subsp. sativus</name>
    <name type="common">Carrot</name>
    <dbReference type="NCBI Taxonomy" id="79200"/>
    <lineage>
        <taxon>Eukaryota</taxon>
        <taxon>Viridiplantae</taxon>
        <taxon>Streptophyta</taxon>
        <taxon>Embryophyta</taxon>
        <taxon>Tracheophyta</taxon>
        <taxon>Spermatophyta</taxon>
        <taxon>Magnoliopsida</taxon>
        <taxon>eudicotyledons</taxon>
        <taxon>Gunneridae</taxon>
        <taxon>Pentapetalae</taxon>
        <taxon>asterids</taxon>
        <taxon>campanulids</taxon>
        <taxon>Apiales</taxon>
        <taxon>Apiaceae</taxon>
        <taxon>Apioideae</taxon>
        <taxon>Scandiceae</taxon>
        <taxon>Daucinae</taxon>
        <taxon>Daucus</taxon>
        <taxon>Daucus sect. Daucus</taxon>
    </lineage>
</organism>
<proteinExistence type="predicted"/>
<dbReference type="Gramene" id="KZN01844">
    <property type="protein sequence ID" value="KZN01844"/>
    <property type="gene ID" value="DCAR_010598"/>
</dbReference>
<evidence type="ECO:0000313" key="1">
    <source>
        <dbReference type="EMBL" id="WOG92775.1"/>
    </source>
</evidence>